<evidence type="ECO:0008006" key="4">
    <source>
        <dbReference type="Google" id="ProtNLM"/>
    </source>
</evidence>
<feature type="region of interest" description="Disordered" evidence="1">
    <location>
        <begin position="1"/>
        <end position="24"/>
    </location>
</feature>
<evidence type="ECO:0000313" key="3">
    <source>
        <dbReference type="Proteomes" id="UP000325641"/>
    </source>
</evidence>
<protein>
    <recommendedName>
        <fullName evidence="4">RiboL-PSP-HEPN domain-containing protein</fullName>
    </recommendedName>
</protein>
<evidence type="ECO:0000256" key="1">
    <source>
        <dbReference type="SAM" id="MobiDB-lite"/>
    </source>
</evidence>
<proteinExistence type="predicted"/>
<name>A0A5P6NZ39_9BRAD</name>
<feature type="compositionally biased region" description="Polar residues" evidence="1">
    <location>
        <begin position="14"/>
        <end position="24"/>
    </location>
</feature>
<dbReference type="KEGG" id="bbet:F8237_01580"/>
<evidence type="ECO:0000313" key="2">
    <source>
        <dbReference type="EMBL" id="QFI71176.1"/>
    </source>
</evidence>
<dbReference type="EMBL" id="CP044543">
    <property type="protein sequence ID" value="QFI71176.1"/>
    <property type="molecule type" value="Genomic_DNA"/>
</dbReference>
<sequence>MSADSNAPARKTKSATSGKLQSELTDAERQKLGARNIGVLFSSLNTELNEIWEDFIAIDFYLLEVHRQVKAKTLDCLVVPRLVSKPRKQAISASDVYGVLSRIREHTSGRHAFIDAISSFEQFMSTLVFKVYLDFPRKLKGLSQHSEVETSGRQQKLIEVILESKDRYEILHKLIEEKVRGIFYGNPIDLFAKDKAALGFGQHFKNNKVPLLEALQEMTARRNIIIHNEARVDRKYLLEVPSSPLQLGQKVKIDKHYLERALLVMKDLAADAAQLAATNNYKESLYGRAKRVQVAAKKRPLK</sequence>
<accession>A0A5P6NZ39</accession>
<organism evidence="2 3">
    <name type="scientific">Bradyrhizobium betae</name>
    <dbReference type="NCBI Taxonomy" id="244734"/>
    <lineage>
        <taxon>Bacteria</taxon>
        <taxon>Pseudomonadati</taxon>
        <taxon>Pseudomonadota</taxon>
        <taxon>Alphaproteobacteria</taxon>
        <taxon>Hyphomicrobiales</taxon>
        <taxon>Nitrobacteraceae</taxon>
        <taxon>Bradyrhizobium</taxon>
    </lineage>
</organism>
<dbReference type="Proteomes" id="UP000325641">
    <property type="component" value="Chromosome"/>
</dbReference>
<gene>
    <name evidence="2" type="ORF">F8237_01580</name>
</gene>
<dbReference type="RefSeq" id="WP_151642087.1">
    <property type="nucleotide sequence ID" value="NZ_CP044543.1"/>
</dbReference>
<dbReference type="AlphaFoldDB" id="A0A5P6NZ39"/>
<reference evidence="3" key="1">
    <citation type="submission" date="2019-10" db="EMBL/GenBank/DDBJ databases">
        <title>Complete Genome Sequence of Bradyrhizobium betae type strain PL7HG1T.</title>
        <authorList>
            <person name="Bromfield E.S.P."/>
            <person name="Cloutier S."/>
        </authorList>
    </citation>
    <scope>NUCLEOTIDE SEQUENCE [LARGE SCALE GENOMIC DNA]</scope>
    <source>
        <strain evidence="3">PL7HG1</strain>
    </source>
</reference>
<dbReference type="OrthoDB" id="7061055at2"/>